<reference evidence="1" key="1">
    <citation type="journal article" date="2021" name="Front. Plant Sci.">
        <title>Chromosome-Scale Genome Assembly for Chinese Sour Jujube and Insights Into Its Genome Evolution and Domestication Signature.</title>
        <authorList>
            <person name="Shen L.-Y."/>
            <person name="Luo H."/>
            <person name="Wang X.-L."/>
            <person name="Wang X.-M."/>
            <person name="Qiu X.-J."/>
            <person name="Liu H."/>
            <person name="Zhou S.-S."/>
            <person name="Jia K.-H."/>
            <person name="Nie S."/>
            <person name="Bao Y.-T."/>
            <person name="Zhang R.-G."/>
            <person name="Yun Q.-Z."/>
            <person name="Chai Y.-H."/>
            <person name="Lu J.-Y."/>
            <person name="Li Y."/>
            <person name="Zhao S.-W."/>
            <person name="Mao J.-F."/>
            <person name="Jia S.-G."/>
            <person name="Mao Y.-M."/>
        </authorList>
    </citation>
    <scope>NUCLEOTIDE SEQUENCE</scope>
    <source>
        <strain evidence="1">AT0</strain>
        <tissue evidence="1">Leaf</tissue>
    </source>
</reference>
<evidence type="ECO:0000313" key="1">
    <source>
        <dbReference type="EMBL" id="KAH7527971.1"/>
    </source>
</evidence>
<evidence type="ECO:0000313" key="2">
    <source>
        <dbReference type="Proteomes" id="UP000813462"/>
    </source>
</evidence>
<name>A0A978VC82_ZIZJJ</name>
<dbReference type="Proteomes" id="UP000813462">
    <property type="component" value="Unassembled WGS sequence"/>
</dbReference>
<proteinExistence type="predicted"/>
<dbReference type="AlphaFoldDB" id="A0A978VC82"/>
<organism evidence="1 2">
    <name type="scientific">Ziziphus jujuba var. spinosa</name>
    <dbReference type="NCBI Taxonomy" id="714518"/>
    <lineage>
        <taxon>Eukaryota</taxon>
        <taxon>Viridiplantae</taxon>
        <taxon>Streptophyta</taxon>
        <taxon>Embryophyta</taxon>
        <taxon>Tracheophyta</taxon>
        <taxon>Spermatophyta</taxon>
        <taxon>Magnoliopsida</taxon>
        <taxon>eudicotyledons</taxon>
        <taxon>Gunneridae</taxon>
        <taxon>Pentapetalae</taxon>
        <taxon>rosids</taxon>
        <taxon>fabids</taxon>
        <taxon>Rosales</taxon>
        <taxon>Rhamnaceae</taxon>
        <taxon>Paliureae</taxon>
        <taxon>Ziziphus</taxon>
    </lineage>
</organism>
<protein>
    <submittedName>
        <fullName evidence="1">Uncharacterized protein</fullName>
    </submittedName>
</protein>
<dbReference type="EMBL" id="JAEACU010000005">
    <property type="protein sequence ID" value="KAH7527971.1"/>
    <property type="molecule type" value="Genomic_DNA"/>
</dbReference>
<comment type="caution">
    <text evidence="1">The sequence shown here is derived from an EMBL/GenBank/DDBJ whole genome shotgun (WGS) entry which is preliminary data.</text>
</comment>
<sequence length="109" mass="12777">MVPRDKSLFDKFRYPRNESDFKLSGIAPENRLFERSIDDNSFKLDILSGICPLIWFLDKFRNTKPSKFVSSLGRSPDKLFAERSKTTTRERVLLNVRDRSLVVRTKFSS</sequence>
<accession>A0A978VC82</accession>
<gene>
    <name evidence="1" type="ORF">FEM48_Zijuj05G0022500</name>
</gene>